<dbReference type="Gene3D" id="1.10.510.10">
    <property type="entry name" value="Transferase(Phosphotransferase) domain 1"/>
    <property type="match status" value="1"/>
</dbReference>
<evidence type="ECO:0000256" key="2">
    <source>
        <dbReference type="ARBA" id="ARBA00022527"/>
    </source>
</evidence>
<dbReference type="PANTHER" id="PTHR46716">
    <property type="entry name" value="MITOGEN-ACTIVATED PROTEIN KINASE KINASE KINASE 7"/>
    <property type="match status" value="1"/>
</dbReference>
<gene>
    <name evidence="9" type="primary">MLKL</name>
</gene>
<evidence type="ECO:0000256" key="3">
    <source>
        <dbReference type="ARBA" id="ARBA00022679"/>
    </source>
</evidence>
<dbReference type="GeneID" id="132536749"/>
<evidence type="ECO:0000256" key="5">
    <source>
        <dbReference type="ARBA" id="ARBA00022777"/>
    </source>
</evidence>
<dbReference type="InterPro" id="IPR011009">
    <property type="entry name" value="Kinase-like_dom_sf"/>
</dbReference>
<organism evidence="8 9">
    <name type="scientific">Erinaceus europaeus</name>
    <name type="common">Western European hedgehog</name>
    <dbReference type="NCBI Taxonomy" id="9365"/>
    <lineage>
        <taxon>Eukaryota</taxon>
        <taxon>Metazoa</taxon>
        <taxon>Chordata</taxon>
        <taxon>Craniata</taxon>
        <taxon>Vertebrata</taxon>
        <taxon>Euteleostomi</taxon>
        <taxon>Mammalia</taxon>
        <taxon>Eutheria</taxon>
        <taxon>Laurasiatheria</taxon>
        <taxon>Eulipotyphla</taxon>
        <taxon>Erinaceidae</taxon>
        <taxon>Erinaceinae</taxon>
        <taxon>Erinaceus</taxon>
    </lineage>
</organism>
<dbReference type="InterPro" id="IPR001245">
    <property type="entry name" value="Ser-Thr/Tyr_kinase_cat_dom"/>
</dbReference>
<keyword evidence="2" id="KW-0723">Serine/threonine-protein kinase</keyword>
<evidence type="ECO:0000313" key="9">
    <source>
        <dbReference type="RefSeq" id="XP_060041151.1"/>
    </source>
</evidence>
<evidence type="ECO:0000256" key="4">
    <source>
        <dbReference type="ARBA" id="ARBA00022741"/>
    </source>
</evidence>
<keyword evidence="4" id="KW-0547">Nucleotide-binding</keyword>
<evidence type="ECO:0000259" key="7">
    <source>
        <dbReference type="PROSITE" id="PS50011"/>
    </source>
</evidence>
<keyword evidence="5" id="KW-0418">Kinase</keyword>
<sequence length="104" mass="12083">MKKTNEKRINSTPYISPQRLENVFHKYDMKAEIYSFGIILWEITTGKIPFEGCDSKKIYQLVAVDRHVEPLGEDCPLKLQEIIDECRSYEPSQRPSVHGRVLSV</sequence>
<evidence type="ECO:0000256" key="1">
    <source>
        <dbReference type="ARBA" id="ARBA00006529"/>
    </source>
</evidence>
<protein>
    <submittedName>
        <fullName evidence="9">Mixed lineage kinase domain-like protein</fullName>
    </submittedName>
</protein>
<dbReference type="PROSITE" id="PS50011">
    <property type="entry name" value="PROTEIN_KINASE_DOM"/>
    <property type="match status" value="1"/>
</dbReference>
<comment type="similarity">
    <text evidence="1">Belongs to the protein kinase superfamily. STE Ser/Thr protein kinase family. MAP kinase kinase kinase subfamily.</text>
</comment>
<keyword evidence="6" id="KW-0067">ATP-binding</keyword>
<name>A0ABM3WX51_ERIEU</name>
<dbReference type="SUPFAM" id="SSF56112">
    <property type="entry name" value="Protein kinase-like (PK-like)"/>
    <property type="match status" value="1"/>
</dbReference>
<evidence type="ECO:0000256" key="6">
    <source>
        <dbReference type="ARBA" id="ARBA00022840"/>
    </source>
</evidence>
<dbReference type="Pfam" id="PF07714">
    <property type="entry name" value="PK_Tyr_Ser-Thr"/>
    <property type="match status" value="1"/>
</dbReference>
<dbReference type="PANTHER" id="PTHR46716:SF1">
    <property type="entry name" value="MITOGEN-ACTIVATED PROTEIN KINASE KINASE KINASE 7"/>
    <property type="match status" value="1"/>
</dbReference>
<evidence type="ECO:0000313" key="8">
    <source>
        <dbReference type="Proteomes" id="UP001652624"/>
    </source>
</evidence>
<proteinExistence type="inferred from homology"/>
<accession>A0ABM3WX51</accession>
<dbReference type="Proteomes" id="UP001652624">
    <property type="component" value="Chromosome 2"/>
</dbReference>
<feature type="domain" description="Protein kinase" evidence="7">
    <location>
        <begin position="1"/>
        <end position="104"/>
    </location>
</feature>
<keyword evidence="8" id="KW-1185">Reference proteome</keyword>
<reference evidence="9" key="2">
    <citation type="submission" date="2025-08" db="UniProtKB">
        <authorList>
            <consortium name="RefSeq"/>
        </authorList>
    </citation>
    <scope>IDENTIFICATION</scope>
</reference>
<reference evidence="8" key="1">
    <citation type="submission" date="2025-05" db="UniProtKB">
        <authorList>
            <consortium name="RefSeq"/>
        </authorList>
    </citation>
    <scope>NUCLEOTIDE SEQUENCE [LARGE SCALE GENOMIC DNA]</scope>
</reference>
<dbReference type="InterPro" id="IPR000719">
    <property type="entry name" value="Prot_kinase_dom"/>
</dbReference>
<dbReference type="RefSeq" id="XP_060041151.1">
    <property type="nucleotide sequence ID" value="XM_060185168.1"/>
</dbReference>
<keyword evidence="3" id="KW-0808">Transferase</keyword>